<evidence type="ECO:0000313" key="2">
    <source>
        <dbReference type="Proteomes" id="UP000246464"/>
    </source>
</evidence>
<name>A0A2U9BM38_SCOMX</name>
<organism evidence="1 2">
    <name type="scientific">Scophthalmus maximus</name>
    <name type="common">Turbot</name>
    <name type="synonym">Psetta maxima</name>
    <dbReference type="NCBI Taxonomy" id="52904"/>
    <lineage>
        <taxon>Eukaryota</taxon>
        <taxon>Metazoa</taxon>
        <taxon>Chordata</taxon>
        <taxon>Craniata</taxon>
        <taxon>Vertebrata</taxon>
        <taxon>Euteleostomi</taxon>
        <taxon>Actinopterygii</taxon>
        <taxon>Neopterygii</taxon>
        <taxon>Teleostei</taxon>
        <taxon>Neoteleostei</taxon>
        <taxon>Acanthomorphata</taxon>
        <taxon>Carangaria</taxon>
        <taxon>Pleuronectiformes</taxon>
        <taxon>Pleuronectoidei</taxon>
        <taxon>Scophthalmidae</taxon>
        <taxon>Scophthalmus</taxon>
    </lineage>
</organism>
<sequence>MELAVRHRKVSPVGRSVGCGLQLYHQMPPEKYKNYTSRYAHDLAHLVALNLFTLGNLERPHTTRSHNVLGY</sequence>
<evidence type="ECO:0000313" key="1">
    <source>
        <dbReference type="EMBL" id="AWP05138.1"/>
    </source>
</evidence>
<gene>
    <name evidence="1" type="ORF">SMAX5B_003082</name>
</gene>
<reference evidence="1 2" key="1">
    <citation type="submission" date="2017-12" db="EMBL/GenBank/DDBJ databases">
        <title>Integrating genomic resources of turbot (Scophthalmus maximus) in depth evaluation of genetic and physical mapping variation across individuals.</title>
        <authorList>
            <person name="Martinez P."/>
        </authorList>
    </citation>
    <scope>NUCLEOTIDE SEQUENCE [LARGE SCALE GENOMIC DNA]</scope>
</reference>
<keyword evidence="2" id="KW-1185">Reference proteome</keyword>
<dbReference type="Proteomes" id="UP000246464">
    <property type="component" value="Chromosome 8"/>
</dbReference>
<dbReference type="EMBL" id="CP026250">
    <property type="protein sequence ID" value="AWP05138.1"/>
    <property type="molecule type" value="Genomic_DNA"/>
</dbReference>
<accession>A0A2U9BM38</accession>
<dbReference type="AlphaFoldDB" id="A0A2U9BM38"/>
<proteinExistence type="predicted"/>
<protein>
    <submittedName>
        <fullName evidence="1">Uncharacterized protein</fullName>
    </submittedName>
</protein>